<sequence>MSPRKEKAQTINLQPAQDFRYFKFNFSYLGQVKVHKPDKQDRCSEVLRNASHPLVTGLAYSALGRCGYNRIAHQELHLILELRAFNVNLHHPYQPEWFADFTAQALRLIALHSKAKNPVLYDDLQFIASGNNQSFLLLAVKFVARYINDHQQLEIFDAVEVKLTSDLKP</sequence>
<protein>
    <submittedName>
        <fullName evidence="1">Uncharacterized protein</fullName>
    </submittedName>
</protein>
<evidence type="ECO:0000313" key="1">
    <source>
        <dbReference type="EMBL" id="PMD17060.1"/>
    </source>
</evidence>
<accession>A0A2J6PSQ4</accession>
<dbReference type="AlphaFoldDB" id="A0A2J6PSQ4"/>
<name>A0A2J6PSQ4_9HELO</name>
<gene>
    <name evidence="1" type="ORF">NA56DRAFT_708279</name>
</gene>
<keyword evidence="2" id="KW-1185">Reference proteome</keyword>
<dbReference type="EMBL" id="KZ613502">
    <property type="protein sequence ID" value="PMD17060.1"/>
    <property type="molecule type" value="Genomic_DNA"/>
</dbReference>
<evidence type="ECO:0000313" key="2">
    <source>
        <dbReference type="Proteomes" id="UP000235672"/>
    </source>
</evidence>
<proteinExistence type="predicted"/>
<reference evidence="1 2" key="1">
    <citation type="submission" date="2016-05" db="EMBL/GenBank/DDBJ databases">
        <title>A degradative enzymes factory behind the ericoid mycorrhizal symbiosis.</title>
        <authorList>
            <consortium name="DOE Joint Genome Institute"/>
            <person name="Martino E."/>
            <person name="Morin E."/>
            <person name="Grelet G."/>
            <person name="Kuo A."/>
            <person name="Kohler A."/>
            <person name="Daghino S."/>
            <person name="Barry K."/>
            <person name="Choi C."/>
            <person name="Cichocki N."/>
            <person name="Clum A."/>
            <person name="Copeland A."/>
            <person name="Hainaut M."/>
            <person name="Haridas S."/>
            <person name="Labutti K."/>
            <person name="Lindquist E."/>
            <person name="Lipzen A."/>
            <person name="Khouja H.-R."/>
            <person name="Murat C."/>
            <person name="Ohm R."/>
            <person name="Olson A."/>
            <person name="Spatafora J."/>
            <person name="Veneault-Fourrey C."/>
            <person name="Henrissat B."/>
            <person name="Grigoriev I."/>
            <person name="Martin F."/>
            <person name="Perotto S."/>
        </authorList>
    </citation>
    <scope>NUCLEOTIDE SEQUENCE [LARGE SCALE GENOMIC DNA]</scope>
    <source>
        <strain evidence="1 2">UAMH 7357</strain>
    </source>
</reference>
<organism evidence="1 2">
    <name type="scientific">Hyaloscypha hepaticicola</name>
    <dbReference type="NCBI Taxonomy" id="2082293"/>
    <lineage>
        <taxon>Eukaryota</taxon>
        <taxon>Fungi</taxon>
        <taxon>Dikarya</taxon>
        <taxon>Ascomycota</taxon>
        <taxon>Pezizomycotina</taxon>
        <taxon>Leotiomycetes</taxon>
        <taxon>Helotiales</taxon>
        <taxon>Hyaloscyphaceae</taxon>
        <taxon>Hyaloscypha</taxon>
    </lineage>
</organism>
<dbReference type="Proteomes" id="UP000235672">
    <property type="component" value="Unassembled WGS sequence"/>
</dbReference>